<evidence type="ECO:0000256" key="1">
    <source>
        <dbReference type="SAM" id="Phobius"/>
    </source>
</evidence>
<feature type="transmembrane region" description="Helical" evidence="1">
    <location>
        <begin position="6"/>
        <end position="30"/>
    </location>
</feature>
<dbReference type="EMBL" id="CCSF01000001">
    <property type="protein sequence ID" value="CDZ95092.1"/>
    <property type="molecule type" value="Genomic_DNA"/>
</dbReference>
<gene>
    <name evidence="2" type="ORF">BN1079_02424</name>
</gene>
<keyword evidence="3" id="KW-1185">Reference proteome</keyword>
<dbReference type="RefSeq" id="WP_037024619.1">
    <property type="nucleotide sequence ID" value="NZ_CCSF01000001.1"/>
</dbReference>
<dbReference type="Pfam" id="PF10027">
    <property type="entry name" value="DUF2269"/>
    <property type="match status" value="1"/>
</dbReference>
<name>A0A078LXR2_9PSED</name>
<organism evidence="2 3">
    <name type="scientific">Pseudomonas saudiphocaensis</name>
    <dbReference type="NCBI Taxonomy" id="1499686"/>
    <lineage>
        <taxon>Bacteria</taxon>
        <taxon>Pseudomonadati</taxon>
        <taxon>Pseudomonadota</taxon>
        <taxon>Gammaproteobacteria</taxon>
        <taxon>Pseudomonadales</taxon>
        <taxon>Pseudomonadaceae</taxon>
        <taxon>Pseudomonas</taxon>
    </lineage>
</organism>
<dbReference type="HOGENOM" id="CLU_127159_1_0_6"/>
<reference evidence="2 3" key="1">
    <citation type="submission" date="2014-07" db="EMBL/GenBank/DDBJ databases">
        <authorList>
            <person name="Urmite Genomes Urmite Genomes"/>
        </authorList>
    </citation>
    <scope>NUCLEOTIDE SEQUENCE [LARGE SCALE GENOMIC DNA]</scope>
    <source>
        <strain evidence="2 3">20_BN</strain>
    </source>
</reference>
<keyword evidence="1" id="KW-0812">Transmembrane</keyword>
<keyword evidence="1" id="KW-1133">Transmembrane helix</keyword>
<sequence length="146" mass="16100">MEHYKLLYFIHAALAVLVSLGLIAHMVILWKAWRRADAGVLQQKLKRTRQISLPLLAVLALLLPLSGWWLVHLAGWPLGQLWLLASSVLFLLLVPLGLLLGGRLRAWQALGEQPAPPRLPRFALAYAGLILLVLVAIMGLMGAKPV</sequence>
<proteinExistence type="predicted"/>
<feature type="transmembrane region" description="Helical" evidence="1">
    <location>
        <begin position="51"/>
        <end position="70"/>
    </location>
</feature>
<evidence type="ECO:0000313" key="3">
    <source>
        <dbReference type="Proteomes" id="UP000053902"/>
    </source>
</evidence>
<keyword evidence="1" id="KW-0472">Membrane</keyword>
<dbReference type="InterPro" id="IPR018729">
    <property type="entry name" value="DUF2269_transmembrane"/>
</dbReference>
<protein>
    <submittedName>
        <fullName evidence="2">Integral membrane protein</fullName>
    </submittedName>
</protein>
<feature type="transmembrane region" description="Helical" evidence="1">
    <location>
        <begin position="122"/>
        <end position="143"/>
    </location>
</feature>
<dbReference type="STRING" id="1499686.BN1079_02424"/>
<feature type="transmembrane region" description="Helical" evidence="1">
    <location>
        <begin position="82"/>
        <end position="101"/>
    </location>
</feature>
<accession>A0A078LXR2</accession>
<evidence type="ECO:0000313" key="2">
    <source>
        <dbReference type="EMBL" id="CDZ95092.1"/>
    </source>
</evidence>
<dbReference type="AlphaFoldDB" id="A0A078LXR2"/>
<dbReference type="Proteomes" id="UP000053902">
    <property type="component" value="Unassembled WGS sequence"/>
</dbReference>
<dbReference type="eggNOG" id="COG5528">
    <property type="taxonomic scope" value="Bacteria"/>
</dbReference>
<dbReference type="OrthoDB" id="9786302at2"/>